<dbReference type="PANTHER" id="PTHR30027:SF3">
    <property type="entry name" value="16S RRNA (URACIL(1498)-N(3))-METHYLTRANSFERASE"/>
    <property type="match status" value="1"/>
</dbReference>
<evidence type="ECO:0000313" key="13">
    <source>
        <dbReference type="EMBL" id="ACM18782.1"/>
    </source>
</evidence>
<name>B9LZ50_GEODF</name>
<protein>
    <recommendedName>
        <fullName evidence="10">Ribosomal RNA small subunit methyltransferase E</fullName>
        <ecNumber evidence="10">2.1.1.193</ecNumber>
    </recommendedName>
</protein>
<evidence type="ECO:0000256" key="4">
    <source>
        <dbReference type="ARBA" id="ARBA00022552"/>
    </source>
</evidence>
<keyword evidence="7 10" id="KW-0949">S-adenosyl-L-methionine</keyword>
<dbReference type="Proteomes" id="UP000007721">
    <property type="component" value="Chromosome"/>
</dbReference>
<gene>
    <name evidence="13" type="primary">rsmE</name>
    <name evidence="13" type="ordered locus">Geob_0413</name>
</gene>
<keyword evidence="4 10" id="KW-0698">rRNA processing</keyword>
<comment type="catalytic activity">
    <reaction evidence="9 10">
        <text>uridine(1498) in 16S rRNA + S-adenosyl-L-methionine = N(3)-methyluridine(1498) in 16S rRNA + S-adenosyl-L-homocysteine + H(+)</text>
        <dbReference type="Rhea" id="RHEA:42920"/>
        <dbReference type="Rhea" id="RHEA-COMP:10283"/>
        <dbReference type="Rhea" id="RHEA-COMP:10284"/>
        <dbReference type="ChEBI" id="CHEBI:15378"/>
        <dbReference type="ChEBI" id="CHEBI:57856"/>
        <dbReference type="ChEBI" id="CHEBI:59789"/>
        <dbReference type="ChEBI" id="CHEBI:65315"/>
        <dbReference type="ChEBI" id="CHEBI:74502"/>
        <dbReference type="EC" id="2.1.1.193"/>
    </reaction>
</comment>
<dbReference type="InterPro" id="IPR029028">
    <property type="entry name" value="Alpha/beta_knot_MTases"/>
</dbReference>
<comment type="similarity">
    <text evidence="2 10">Belongs to the RNA methyltransferase RsmE family.</text>
</comment>
<reference evidence="13 14" key="1">
    <citation type="submission" date="2009-01" db="EMBL/GenBank/DDBJ databases">
        <title>Complete sequence of Geobacter sp. FRC-32.</title>
        <authorList>
            <consortium name="US DOE Joint Genome Institute"/>
            <person name="Lucas S."/>
            <person name="Copeland A."/>
            <person name="Lapidus A."/>
            <person name="Glavina del Rio T."/>
            <person name="Dalin E."/>
            <person name="Tice H."/>
            <person name="Bruce D."/>
            <person name="Goodwin L."/>
            <person name="Pitluck S."/>
            <person name="Saunders E."/>
            <person name="Brettin T."/>
            <person name="Detter J.C."/>
            <person name="Han C."/>
            <person name="Larimer F."/>
            <person name="Land M."/>
            <person name="Hauser L."/>
            <person name="Kyrpides N."/>
            <person name="Ovchinnikova G."/>
            <person name="Kostka J."/>
            <person name="Richardson P."/>
        </authorList>
    </citation>
    <scope>NUCLEOTIDE SEQUENCE [LARGE SCALE GENOMIC DNA]</scope>
    <source>
        <strain evidence="14">DSM 22248 / JCM 15807 / FRC-32</strain>
    </source>
</reference>
<dbReference type="NCBIfam" id="NF008692">
    <property type="entry name" value="PRK11713.1-5"/>
    <property type="match status" value="1"/>
</dbReference>
<dbReference type="EC" id="2.1.1.193" evidence="10"/>
<evidence type="ECO:0000256" key="8">
    <source>
        <dbReference type="ARBA" id="ARBA00025699"/>
    </source>
</evidence>
<dbReference type="SUPFAM" id="SSF88697">
    <property type="entry name" value="PUA domain-like"/>
    <property type="match status" value="1"/>
</dbReference>
<dbReference type="GO" id="GO:0070475">
    <property type="term" value="P:rRNA base methylation"/>
    <property type="evidence" value="ECO:0007669"/>
    <property type="project" value="TreeGrafter"/>
</dbReference>
<comment type="subcellular location">
    <subcellularLocation>
        <location evidence="1 10">Cytoplasm</location>
    </subcellularLocation>
</comment>
<keyword evidence="3 10" id="KW-0963">Cytoplasm</keyword>
<evidence type="ECO:0000259" key="12">
    <source>
        <dbReference type="Pfam" id="PF20260"/>
    </source>
</evidence>
<evidence type="ECO:0000256" key="9">
    <source>
        <dbReference type="ARBA" id="ARBA00047944"/>
    </source>
</evidence>
<dbReference type="Pfam" id="PF04452">
    <property type="entry name" value="Methyltrans_RNA"/>
    <property type="match status" value="1"/>
</dbReference>
<dbReference type="InterPro" id="IPR006700">
    <property type="entry name" value="RsmE"/>
</dbReference>
<feature type="domain" description="Ribosomal RNA small subunit methyltransferase E methyltransferase" evidence="11">
    <location>
        <begin position="78"/>
        <end position="239"/>
    </location>
</feature>
<evidence type="ECO:0000256" key="1">
    <source>
        <dbReference type="ARBA" id="ARBA00004496"/>
    </source>
</evidence>
<accession>B9LZ50</accession>
<dbReference type="EMBL" id="CP001390">
    <property type="protein sequence ID" value="ACM18782.1"/>
    <property type="molecule type" value="Genomic_DNA"/>
</dbReference>
<dbReference type="NCBIfam" id="TIGR00046">
    <property type="entry name" value="RsmE family RNA methyltransferase"/>
    <property type="match status" value="1"/>
</dbReference>
<keyword evidence="6 10" id="KW-0808">Transferase</keyword>
<dbReference type="NCBIfam" id="NF008709">
    <property type="entry name" value="PRK11713.7-4"/>
    <property type="match status" value="1"/>
</dbReference>
<dbReference type="GO" id="GO:0070042">
    <property type="term" value="F:rRNA (uridine-N3-)-methyltransferase activity"/>
    <property type="evidence" value="ECO:0007669"/>
    <property type="project" value="TreeGrafter"/>
</dbReference>
<dbReference type="RefSeq" id="WP_012645511.1">
    <property type="nucleotide sequence ID" value="NC_011979.1"/>
</dbReference>
<evidence type="ECO:0000313" key="14">
    <source>
        <dbReference type="Proteomes" id="UP000007721"/>
    </source>
</evidence>
<dbReference type="STRING" id="316067.Geob_0413"/>
<dbReference type="PANTHER" id="PTHR30027">
    <property type="entry name" value="RIBOSOMAL RNA SMALL SUBUNIT METHYLTRANSFERASE E"/>
    <property type="match status" value="1"/>
</dbReference>
<dbReference type="CDD" id="cd18084">
    <property type="entry name" value="RsmE-like"/>
    <property type="match status" value="1"/>
</dbReference>
<dbReference type="InterPro" id="IPR015947">
    <property type="entry name" value="PUA-like_sf"/>
</dbReference>
<sequence length="246" mass="26912">MRRFIVDKRDIDDAEAVITGYLYRHMAKVLRLKQGTAVMLTDGEGGEYEGVIESIDSTSLRVRVVRRETLMVDDGGPQITIYQGLPKGDKLEYILQKCTELGAAGIVPFAASRSIARISPQRSAGRVDRWQKIAAEAARQSRRATVPRVSLADDLSQVLQLAQHSVKLLLWEEEKANLLRETLSGLSAPNDIGVLIGPEGGFSPEEAAAASSAGFIPISMGRRIVRTETASLIILSILQYHWGDLG</sequence>
<dbReference type="InterPro" id="IPR029026">
    <property type="entry name" value="tRNA_m1G_MTases_N"/>
</dbReference>
<dbReference type="eggNOG" id="COG1385">
    <property type="taxonomic scope" value="Bacteria"/>
</dbReference>
<feature type="domain" description="Ribosomal RNA small subunit methyltransferase E PUA-like" evidence="12">
    <location>
        <begin position="22"/>
        <end position="64"/>
    </location>
</feature>
<dbReference type="Gene3D" id="3.40.1280.10">
    <property type="match status" value="1"/>
</dbReference>
<dbReference type="KEGG" id="geo:Geob_0413"/>
<dbReference type="InterPro" id="IPR046887">
    <property type="entry name" value="RsmE_PUA-like"/>
</dbReference>
<keyword evidence="14" id="KW-1185">Reference proteome</keyword>
<evidence type="ECO:0000256" key="10">
    <source>
        <dbReference type="PIRNR" id="PIRNR015601"/>
    </source>
</evidence>
<dbReference type="AlphaFoldDB" id="B9LZ50"/>
<dbReference type="PIRSF" id="PIRSF015601">
    <property type="entry name" value="MTase_slr0722"/>
    <property type="match status" value="1"/>
</dbReference>
<dbReference type="OrthoDB" id="9815641at2"/>
<dbReference type="GO" id="GO:0005737">
    <property type="term" value="C:cytoplasm"/>
    <property type="evidence" value="ECO:0007669"/>
    <property type="project" value="UniProtKB-SubCell"/>
</dbReference>
<evidence type="ECO:0000256" key="2">
    <source>
        <dbReference type="ARBA" id="ARBA00005528"/>
    </source>
</evidence>
<evidence type="ECO:0000256" key="6">
    <source>
        <dbReference type="ARBA" id="ARBA00022679"/>
    </source>
</evidence>
<evidence type="ECO:0000256" key="7">
    <source>
        <dbReference type="ARBA" id="ARBA00022691"/>
    </source>
</evidence>
<dbReference type="SUPFAM" id="SSF75217">
    <property type="entry name" value="alpha/beta knot"/>
    <property type="match status" value="1"/>
</dbReference>
<dbReference type="Pfam" id="PF20260">
    <property type="entry name" value="PUA_4"/>
    <property type="match status" value="1"/>
</dbReference>
<dbReference type="HOGENOM" id="CLU_067442_5_1_7"/>
<comment type="function">
    <text evidence="8 10">Specifically methylates the N3 position of the uracil ring of uridine 1498 (m3U1498) in 16S rRNA. Acts on the fully assembled 30S ribosomal subunit.</text>
</comment>
<evidence type="ECO:0000256" key="3">
    <source>
        <dbReference type="ARBA" id="ARBA00022490"/>
    </source>
</evidence>
<keyword evidence="5 10" id="KW-0489">Methyltransferase</keyword>
<evidence type="ECO:0000256" key="5">
    <source>
        <dbReference type="ARBA" id="ARBA00022603"/>
    </source>
</evidence>
<organism evidence="13 14">
    <name type="scientific">Geotalea daltonii (strain DSM 22248 / JCM 15807 / FRC-32)</name>
    <name type="common">Geobacter daltonii</name>
    <dbReference type="NCBI Taxonomy" id="316067"/>
    <lineage>
        <taxon>Bacteria</taxon>
        <taxon>Pseudomonadati</taxon>
        <taxon>Thermodesulfobacteriota</taxon>
        <taxon>Desulfuromonadia</taxon>
        <taxon>Geobacterales</taxon>
        <taxon>Geobacteraceae</taxon>
        <taxon>Geotalea</taxon>
    </lineage>
</organism>
<proteinExistence type="inferred from homology"/>
<dbReference type="InterPro" id="IPR046886">
    <property type="entry name" value="RsmE_MTase_dom"/>
</dbReference>
<evidence type="ECO:0000259" key="11">
    <source>
        <dbReference type="Pfam" id="PF04452"/>
    </source>
</evidence>